<feature type="transmembrane region" description="Helical" evidence="10">
    <location>
        <begin position="36"/>
        <end position="60"/>
    </location>
</feature>
<evidence type="ECO:0000256" key="2">
    <source>
        <dbReference type="ARBA" id="ARBA00010323"/>
    </source>
</evidence>
<dbReference type="InterPro" id="IPR004299">
    <property type="entry name" value="MBOAT_fam"/>
</dbReference>
<feature type="transmembrane region" description="Helical" evidence="10">
    <location>
        <begin position="80"/>
        <end position="98"/>
    </location>
</feature>
<keyword evidence="7 9" id="KW-0472">Membrane</keyword>
<dbReference type="InterPro" id="IPR024194">
    <property type="entry name" value="Ac/AlaTfrase_AlgI/DltB"/>
</dbReference>
<feature type="transmembrane region" description="Helical" evidence="10">
    <location>
        <begin position="386"/>
        <end position="404"/>
    </location>
</feature>
<keyword evidence="8 9" id="KW-0012">Acyltransferase</keyword>
<dbReference type="InterPro" id="IPR028362">
    <property type="entry name" value="AlgI"/>
</dbReference>
<dbReference type="InterPro" id="IPR051085">
    <property type="entry name" value="MB_O-acyltransferase"/>
</dbReference>
<dbReference type="PANTHER" id="PTHR13285">
    <property type="entry name" value="ACYLTRANSFERASE"/>
    <property type="match status" value="1"/>
</dbReference>
<sequence length="483" mass="54928">MLFNSYSFIFVFIPLTLGAFYLLAKFKLTNAALASLVIASLIFYSCWNIKYLPLLLASILYNYYIGKHIEMASTKSRAKLFLIIGITVDLLLLGYFKYANFFADSINNSLNVHIFIPSIVLPLGISFYTFTQIGYLVEAYKGETRNQSFISYCLFVTYFPHLIAGPILDHKKIVYQFHQAKTFIFTHENMSKGLVMFILGLFKKVVMADSLIPWVEAVFNHADKVTFVDAWVGALAYTFQLYLDFSAYSDMAIGLGLMLNTRLPINFDSPYKSRSIIEFWRRWHITLSNFLKDYIYIPLGGSRKGYSCKMFNLLITMLLGGLWHGAGWTFVIWGGMHGLYLAVNHTWRRLQLKMPGLPAWFLTFFSVIIAWVFFRANTIADALMIVKAMLGLNGIVLPAGYQALLPELGGLGVKFQDSLCLDVGIVHLAALAGLILWVTVLPNTNQLLEKFQPRWWYGLAAGLLAATSILFLNKITQFLYFQF</sequence>
<dbReference type="STRING" id="767817.Desgi_4555"/>
<dbReference type="eggNOG" id="COG1696">
    <property type="taxonomic scope" value="Bacteria"/>
</dbReference>
<name>R4KQG3_9FIRM</name>
<comment type="subcellular location">
    <subcellularLocation>
        <location evidence="1">Cell membrane</location>
        <topology evidence="1">Multi-pass membrane protein</topology>
    </subcellularLocation>
</comment>
<evidence type="ECO:0000256" key="4">
    <source>
        <dbReference type="ARBA" id="ARBA00022679"/>
    </source>
</evidence>
<keyword evidence="4 9" id="KW-0808">Transferase</keyword>
<evidence type="ECO:0000313" key="11">
    <source>
        <dbReference type="EMBL" id="AGL03782.1"/>
    </source>
</evidence>
<keyword evidence="6 10" id="KW-1133">Transmembrane helix</keyword>
<feature type="transmembrane region" description="Helical" evidence="10">
    <location>
        <begin position="6"/>
        <end position="24"/>
    </location>
</feature>
<evidence type="ECO:0000256" key="6">
    <source>
        <dbReference type="ARBA" id="ARBA00022989"/>
    </source>
</evidence>
<dbReference type="Pfam" id="PF03062">
    <property type="entry name" value="MBOAT"/>
    <property type="match status" value="1"/>
</dbReference>
<feature type="transmembrane region" description="Helical" evidence="10">
    <location>
        <begin position="149"/>
        <end position="168"/>
    </location>
</feature>
<dbReference type="RefSeq" id="WP_006522374.1">
    <property type="nucleotide sequence ID" value="NC_021184.1"/>
</dbReference>
<evidence type="ECO:0000256" key="10">
    <source>
        <dbReference type="SAM" id="Phobius"/>
    </source>
</evidence>
<dbReference type="AlphaFoldDB" id="R4KQG3"/>
<feature type="transmembrane region" description="Helical" evidence="10">
    <location>
        <begin position="424"/>
        <end position="443"/>
    </location>
</feature>
<comment type="similarity">
    <text evidence="2 9">Belongs to the membrane-bound acyltransferase family.</text>
</comment>
<gene>
    <name evidence="11" type="ORF">Desgi_4555</name>
</gene>
<keyword evidence="12" id="KW-1185">Reference proteome</keyword>
<accession>R4KQG3</accession>
<feature type="transmembrane region" description="Helical" evidence="10">
    <location>
        <begin position="455"/>
        <end position="473"/>
    </location>
</feature>
<keyword evidence="5 10" id="KW-0812">Transmembrane</keyword>
<protein>
    <submittedName>
        <fullName evidence="11">Putative membrane protein involved in D-alanine export</fullName>
    </submittedName>
</protein>
<evidence type="ECO:0000256" key="1">
    <source>
        <dbReference type="ARBA" id="ARBA00004651"/>
    </source>
</evidence>
<dbReference type="GO" id="GO:0016746">
    <property type="term" value="F:acyltransferase activity"/>
    <property type="evidence" value="ECO:0007669"/>
    <property type="project" value="UniProtKB-KW"/>
</dbReference>
<keyword evidence="3 9" id="KW-1003">Cell membrane</keyword>
<evidence type="ECO:0000256" key="5">
    <source>
        <dbReference type="ARBA" id="ARBA00022692"/>
    </source>
</evidence>
<evidence type="ECO:0000256" key="8">
    <source>
        <dbReference type="ARBA" id="ARBA00023315"/>
    </source>
</evidence>
<dbReference type="KEGG" id="dgi:Desgi_4555"/>
<evidence type="ECO:0000256" key="9">
    <source>
        <dbReference type="PIRNR" id="PIRNR016636"/>
    </source>
</evidence>
<dbReference type="PIRSF" id="PIRSF016636">
    <property type="entry name" value="AlgI_DltB"/>
    <property type="match status" value="1"/>
</dbReference>
<feature type="transmembrane region" description="Helical" evidence="10">
    <location>
        <begin position="313"/>
        <end position="336"/>
    </location>
</feature>
<dbReference type="EMBL" id="CP003273">
    <property type="protein sequence ID" value="AGL03782.1"/>
    <property type="molecule type" value="Genomic_DNA"/>
</dbReference>
<feature type="transmembrane region" description="Helical" evidence="10">
    <location>
        <begin position="356"/>
        <end position="374"/>
    </location>
</feature>
<dbReference type="PANTHER" id="PTHR13285:SF23">
    <property type="entry name" value="TEICHOIC ACID D-ALANYLTRANSFERASE"/>
    <property type="match status" value="1"/>
</dbReference>
<organism evidence="11 12">
    <name type="scientific">Desulfoscipio gibsoniae DSM 7213</name>
    <dbReference type="NCBI Taxonomy" id="767817"/>
    <lineage>
        <taxon>Bacteria</taxon>
        <taxon>Bacillati</taxon>
        <taxon>Bacillota</taxon>
        <taxon>Clostridia</taxon>
        <taxon>Eubacteriales</taxon>
        <taxon>Desulfallaceae</taxon>
        <taxon>Desulfoscipio</taxon>
    </lineage>
</organism>
<evidence type="ECO:0000256" key="7">
    <source>
        <dbReference type="ARBA" id="ARBA00023136"/>
    </source>
</evidence>
<dbReference type="GO" id="GO:0042121">
    <property type="term" value="P:alginic acid biosynthetic process"/>
    <property type="evidence" value="ECO:0007669"/>
    <property type="project" value="InterPro"/>
</dbReference>
<proteinExistence type="inferred from homology"/>
<evidence type="ECO:0000313" key="12">
    <source>
        <dbReference type="Proteomes" id="UP000013520"/>
    </source>
</evidence>
<dbReference type="HOGENOM" id="CLU_025255_1_1_9"/>
<evidence type="ECO:0000256" key="3">
    <source>
        <dbReference type="ARBA" id="ARBA00022475"/>
    </source>
</evidence>
<dbReference type="PIRSF" id="PIRSF500217">
    <property type="entry name" value="AlgI"/>
    <property type="match status" value="1"/>
</dbReference>
<dbReference type="Proteomes" id="UP000013520">
    <property type="component" value="Chromosome"/>
</dbReference>
<dbReference type="OrthoDB" id="9805788at2"/>
<feature type="transmembrane region" description="Helical" evidence="10">
    <location>
        <begin position="110"/>
        <end position="129"/>
    </location>
</feature>
<reference evidence="11 12" key="1">
    <citation type="submission" date="2012-01" db="EMBL/GenBank/DDBJ databases">
        <title>Complete sequence of Desulfotomaculum gibsoniae DSM 7213.</title>
        <authorList>
            <consortium name="US DOE Joint Genome Institute"/>
            <person name="Lucas S."/>
            <person name="Han J."/>
            <person name="Lapidus A."/>
            <person name="Cheng J.-F."/>
            <person name="Goodwin L."/>
            <person name="Pitluck S."/>
            <person name="Peters L."/>
            <person name="Ovchinnikova G."/>
            <person name="Teshima H."/>
            <person name="Detter J.C."/>
            <person name="Han C."/>
            <person name="Tapia R."/>
            <person name="Land M."/>
            <person name="Hauser L."/>
            <person name="Kyrpides N."/>
            <person name="Ivanova N."/>
            <person name="Pagani I."/>
            <person name="Parshina S."/>
            <person name="Plugge C."/>
            <person name="Muyzer G."/>
            <person name="Kuever J."/>
            <person name="Ivanova A."/>
            <person name="Nazina T."/>
            <person name="Klenk H.-P."/>
            <person name="Brambilla E."/>
            <person name="Spring S."/>
            <person name="Stams A.F."/>
            <person name="Woyke T."/>
        </authorList>
    </citation>
    <scope>NUCLEOTIDE SEQUENCE [LARGE SCALE GENOMIC DNA]</scope>
    <source>
        <strain evidence="11 12">DSM 7213</strain>
    </source>
</reference>
<dbReference type="GO" id="GO:0005886">
    <property type="term" value="C:plasma membrane"/>
    <property type="evidence" value="ECO:0007669"/>
    <property type="project" value="UniProtKB-SubCell"/>
</dbReference>